<dbReference type="UniPathway" id="UPA00219"/>
<evidence type="ECO:0000256" key="6">
    <source>
        <dbReference type="ARBA" id="ARBA00023316"/>
    </source>
</evidence>
<comment type="function">
    <text evidence="7">Provides the (R)-glutamate required for cell wall biosynthesis.</text>
</comment>
<comment type="similarity">
    <text evidence="7">Belongs to the aspartate/glutamate racemases family.</text>
</comment>
<keyword evidence="9" id="KW-1185">Reference proteome</keyword>
<evidence type="ECO:0000256" key="3">
    <source>
        <dbReference type="ARBA" id="ARBA00022960"/>
    </source>
</evidence>
<evidence type="ECO:0000256" key="7">
    <source>
        <dbReference type="HAMAP-Rule" id="MF_00258"/>
    </source>
</evidence>
<comment type="catalytic activity">
    <reaction evidence="1 7">
        <text>L-glutamate = D-glutamate</text>
        <dbReference type="Rhea" id="RHEA:12813"/>
        <dbReference type="ChEBI" id="CHEBI:29985"/>
        <dbReference type="ChEBI" id="CHEBI:29986"/>
        <dbReference type="EC" id="5.1.1.3"/>
    </reaction>
</comment>
<dbReference type="Gene3D" id="3.40.50.1860">
    <property type="match status" value="2"/>
</dbReference>
<sequence length="260" mass="27794">MDERPVGMFDSGVGGLAVLRAFRELAPAERVLYFADTAWFPYGPRPAPEVRKRAFAITHRLLESDVKLIVVACNTASAAALADLREAFPGVLFVGMVPGVKPAARRSQSRRVVVLATPGTLDGELLRRVVDEYGRGTQVARVAGHGLAEAVEQGVHTSPAVRARLRELLGPEIAAGADTVVLGCTHYAFLAPVIAEEFPGVTLVDTSEPVARRAVDLLREMDALGPGPGGIDLIVSQDPEDFRQRMARLGFPPATEEAVP</sequence>
<dbReference type="GO" id="GO:0008360">
    <property type="term" value="P:regulation of cell shape"/>
    <property type="evidence" value="ECO:0007669"/>
    <property type="project" value="UniProtKB-KW"/>
</dbReference>
<keyword evidence="6 7" id="KW-0961">Cell wall biogenesis/degradation</keyword>
<dbReference type="AlphaFoldDB" id="A0A2A9HGY8"/>
<feature type="binding site" evidence="7">
    <location>
        <begin position="42"/>
        <end position="43"/>
    </location>
    <ligand>
        <name>substrate</name>
    </ligand>
</feature>
<dbReference type="InterPro" id="IPR004391">
    <property type="entry name" value="Glu_race"/>
</dbReference>
<gene>
    <name evidence="7" type="primary">murI</name>
    <name evidence="8" type="ORF">A9A59_1615</name>
</gene>
<dbReference type="EC" id="5.1.1.3" evidence="2 7"/>
<evidence type="ECO:0000256" key="2">
    <source>
        <dbReference type="ARBA" id="ARBA00013090"/>
    </source>
</evidence>
<proteinExistence type="inferred from homology"/>
<feature type="binding site" evidence="7">
    <location>
        <begin position="185"/>
        <end position="186"/>
    </location>
    <ligand>
        <name>substrate</name>
    </ligand>
</feature>
<dbReference type="InterPro" id="IPR015942">
    <property type="entry name" value="Asp/Glu/hydantoin_racemase"/>
</dbReference>
<dbReference type="EMBL" id="PDJQ01000001">
    <property type="protein sequence ID" value="PFG74391.1"/>
    <property type="molecule type" value="Genomic_DNA"/>
</dbReference>
<organism evidence="8 9">
    <name type="scientific">Tepidiforma thermophila (strain KCTC 52669 / CGMCC 1.13589 / G233)</name>
    <dbReference type="NCBI Taxonomy" id="2761530"/>
    <lineage>
        <taxon>Bacteria</taxon>
        <taxon>Bacillati</taxon>
        <taxon>Chloroflexota</taxon>
        <taxon>Tepidiformia</taxon>
        <taxon>Tepidiformales</taxon>
        <taxon>Tepidiformaceae</taxon>
        <taxon>Tepidiforma</taxon>
    </lineage>
</organism>
<dbReference type="InterPro" id="IPR018187">
    <property type="entry name" value="Asp/Glu_racemase_AS_1"/>
</dbReference>
<dbReference type="GO" id="GO:0008881">
    <property type="term" value="F:glutamate racemase activity"/>
    <property type="evidence" value="ECO:0007669"/>
    <property type="project" value="UniProtKB-UniRule"/>
</dbReference>
<dbReference type="PANTHER" id="PTHR21198">
    <property type="entry name" value="GLUTAMATE RACEMASE"/>
    <property type="match status" value="1"/>
</dbReference>
<dbReference type="HAMAP" id="MF_00258">
    <property type="entry name" value="Glu_racemase"/>
    <property type="match status" value="1"/>
</dbReference>
<feature type="active site" description="Proton donor/acceptor" evidence="7">
    <location>
        <position position="184"/>
    </location>
</feature>
<dbReference type="Pfam" id="PF01177">
    <property type="entry name" value="Asp_Glu_race"/>
    <property type="match status" value="1"/>
</dbReference>
<dbReference type="RefSeq" id="WP_165772588.1">
    <property type="nucleotide sequence ID" value="NZ_PDJQ01000001.1"/>
</dbReference>
<evidence type="ECO:0000256" key="5">
    <source>
        <dbReference type="ARBA" id="ARBA00023235"/>
    </source>
</evidence>
<keyword evidence="5 7" id="KW-0413">Isomerase</keyword>
<keyword evidence="4 7" id="KW-0573">Peptidoglycan synthesis</keyword>
<feature type="binding site" evidence="7">
    <location>
        <begin position="74"/>
        <end position="75"/>
    </location>
    <ligand>
        <name>substrate</name>
    </ligand>
</feature>
<feature type="binding site" evidence="7">
    <location>
        <begin position="10"/>
        <end position="11"/>
    </location>
    <ligand>
        <name>substrate</name>
    </ligand>
</feature>
<dbReference type="PROSITE" id="PS00923">
    <property type="entry name" value="ASP_GLU_RACEMASE_1"/>
    <property type="match status" value="1"/>
</dbReference>
<keyword evidence="3 7" id="KW-0133">Cell shape</keyword>
<evidence type="ECO:0000313" key="9">
    <source>
        <dbReference type="Proteomes" id="UP000223071"/>
    </source>
</evidence>
<evidence type="ECO:0000256" key="4">
    <source>
        <dbReference type="ARBA" id="ARBA00022984"/>
    </source>
</evidence>
<name>A0A2A9HGY8_TEPT2</name>
<dbReference type="NCBIfam" id="TIGR00067">
    <property type="entry name" value="glut_race"/>
    <property type="match status" value="1"/>
</dbReference>
<comment type="caution">
    <text evidence="8">The sequence shown here is derived from an EMBL/GenBank/DDBJ whole genome shotgun (WGS) entry which is preliminary data.</text>
</comment>
<reference evidence="8 9" key="1">
    <citation type="submission" date="2017-09" db="EMBL/GenBank/DDBJ databases">
        <title>Sequencing the genomes of two abundant thermophiles in Great Basin hot springs: Thermocrinis jamiesonii and novel Chloroflexi Thermoflexus hugenholtzii.</title>
        <authorList>
            <person name="Hedlund B."/>
        </authorList>
    </citation>
    <scope>NUCLEOTIDE SEQUENCE [LARGE SCALE GENOMIC DNA]</scope>
    <source>
        <strain evidence="8 9">G233</strain>
    </source>
</reference>
<dbReference type="PANTHER" id="PTHR21198:SF2">
    <property type="entry name" value="GLUTAMATE RACEMASE"/>
    <property type="match status" value="1"/>
</dbReference>
<evidence type="ECO:0000313" key="8">
    <source>
        <dbReference type="EMBL" id="PFG74391.1"/>
    </source>
</evidence>
<protein>
    <recommendedName>
        <fullName evidence="2 7">Glutamate racemase</fullName>
        <ecNumber evidence="2 7">5.1.1.3</ecNumber>
    </recommendedName>
</protein>
<dbReference type="Proteomes" id="UP000223071">
    <property type="component" value="Unassembled WGS sequence"/>
</dbReference>
<dbReference type="SUPFAM" id="SSF53681">
    <property type="entry name" value="Aspartate/glutamate racemase"/>
    <property type="match status" value="2"/>
</dbReference>
<dbReference type="GO" id="GO:0071555">
    <property type="term" value="P:cell wall organization"/>
    <property type="evidence" value="ECO:0007669"/>
    <property type="project" value="UniProtKB-KW"/>
</dbReference>
<dbReference type="GO" id="GO:0009252">
    <property type="term" value="P:peptidoglycan biosynthetic process"/>
    <property type="evidence" value="ECO:0007669"/>
    <property type="project" value="UniProtKB-UniRule"/>
</dbReference>
<feature type="active site" description="Proton donor/acceptor" evidence="7">
    <location>
        <position position="73"/>
    </location>
</feature>
<accession>A0A2A9HGY8</accession>
<evidence type="ECO:0000256" key="1">
    <source>
        <dbReference type="ARBA" id="ARBA00001602"/>
    </source>
</evidence>
<comment type="pathway">
    <text evidence="7">Cell wall biogenesis; peptidoglycan biosynthesis.</text>
</comment>
<dbReference type="InterPro" id="IPR001920">
    <property type="entry name" value="Asp/Glu_race"/>
</dbReference>